<feature type="compositionally biased region" description="Polar residues" evidence="1">
    <location>
        <begin position="23"/>
        <end position="32"/>
    </location>
</feature>
<proteinExistence type="predicted"/>
<evidence type="ECO:0000256" key="1">
    <source>
        <dbReference type="SAM" id="MobiDB-lite"/>
    </source>
</evidence>
<sequence>MLPPPHPMPAGLDADDYYRGNISGPTDDQQAWVQAHEHRDTGESEPATGVQTEGEAVIQEARR</sequence>
<evidence type="ECO:0000313" key="3">
    <source>
        <dbReference type="Proteomes" id="UP001157017"/>
    </source>
</evidence>
<protein>
    <submittedName>
        <fullName evidence="2">Uncharacterized protein</fullName>
    </submittedName>
</protein>
<organism evidence="2 3">
    <name type="scientific">Angustibacter aerolatus</name>
    <dbReference type="NCBI Taxonomy" id="1162965"/>
    <lineage>
        <taxon>Bacteria</taxon>
        <taxon>Bacillati</taxon>
        <taxon>Actinomycetota</taxon>
        <taxon>Actinomycetes</taxon>
        <taxon>Kineosporiales</taxon>
        <taxon>Kineosporiaceae</taxon>
    </lineage>
</organism>
<keyword evidence="3" id="KW-1185">Reference proteome</keyword>
<feature type="region of interest" description="Disordered" evidence="1">
    <location>
        <begin position="1"/>
        <end position="63"/>
    </location>
</feature>
<name>A0ABQ6JKT0_9ACTN</name>
<accession>A0ABQ6JKT0</accession>
<dbReference type="Proteomes" id="UP001157017">
    <property type="component" value="Unassembled WGS sequence"/>
</dbReference>
<evidence type="ECO:0000313" key="2">
    <source>
        <dbReference type="EMBL" id="GMA87860.1"/>
    </source>
</evidence>
<dbReference type="EMBL" id="BSUZ01000001">
    <property type="protein sequence ID" value="GMA87860.1"/>
    <property type="molecule type" value="Genomic_DNA"/>
</dbReference>
<gene>
    <name evidence="2" type="ORF">GCM10025868_31100</name>
</gene>
<reference evidence="3" key="1">
    <citation type="journal article" date="2019" name="Int. J. Syst. Evol. Microbiol.">
        <title>The Global Catalogue of Microorganisms (GCM) 10K type strain sequencing project: providing services to taxonomists for standard genome sequencing and annotation.</title>
        <authorList>
            <consortium name="The Broad Institute Genomics Platform"/>
            <consortium name="The Broad Institute Genome Sequencing Center for Infectious Disease"/>
            <person name="Wu L."/>
            <person name="Ma J."/>
        </authorList>
    </citation>
    <scope>NUCLEOTIDE SEQUENCE [LARGE SCALE GENOMIC DNA]</scope>
    <source>
        <strain evidence="3">NBRC 108730</strain>
    </source>
</reference>
<comment type="caution">
    <text evidence="2">The sequence shown here is derived from an EMBL/GenBank/DDBJ whole genome shotgun (WGS) entry which is preliminary data.</text>
</comment>